<feature type="domain" description="Response regulatory" evidence="3">
    <location>
        <begin position="7"/>
        <end position="119"/>
    </location>
</feature>
<dbReference type="PANTHER" id="PTHR44591:SF3">
    <property type="entry name" value="RESPONSE REGULATORY DOMAIN-CONTAINING PROTEIN"/>
    <property type="match status" value="1"/>
</dbReference>
<gene>
    <name evidence="4" type="ORF">AVDCRST_MAG26-3302</name>
</gene>
<dbReference type="SMART" id="SM00448">
    <property type="entry name" value="REC"/>
    <property type="match status" value="1"/>
</dbReference>
<dbReference type="InterPro" id="IPR001789">
    <property type="entry name" value="Sig_transdc_resp-reg_receiver"/>
</dbReference>
<evidence type="ECO:0000256" key="1">
    <source>
        <dbReference type="ARBA" id="ARBA00022553"/>
    </source>
</evidence>
<dbReference type="InterPro" id="IPR050595">
    <property type="entry name" value="Bact_response_regulator"/>
</dbReference>
<name>A0A6J4JIE9_9CHLR</name>
<sequence>MSTNNPVVMVVEDDPAVRELLDDVLGELDYEVVAVEDGGAALRIMRSLRIDLITLDLDLPGLSGDEFLGVIQGREHLLPPVVLITSDAPVSRGLQSKVQAVVNKPFDVDELIEVIRGLLPARDI</sequence>
<accession>A0A6J4JIE9</accession>
<dbReference type="CDD" id="cd00156">
    <property type="entry name" value="REC"/>
    <property type="match status" value="1"/>
</dbReference>
<dbReference type="PANTHER" id="PTHR44591">
    <property type="entry name" value="STRESS RESPONSE REGULATOR PROTEIN 1"/>
    <property type="match status" value="1"/>
</dbReference>
<evidence type="ECO:0000313" key="4">
    <source>
        <dbReference type="EMBL" id="CAA9279991.1"/>
    </source>
</evidence>
<feature type="modified residue" description="4-aspartylphosphate" evidence="2">
    <location>
        <position position="56"/>
    </location>
</feature>
<reference evidence="4" key="1">
    <citation type="submission" date="2020-02" db="EMBL/GenBank/DDBJ databases">
        <authorList>
            <person name="Meier V. D."/>
        </authorList>
    </citation>
    <scope>NUCLEOTIDE SEQUENCE</scope>
    <source>
        <strain evidence="4">AVDCRST_MAG26</strain>
    </source>
</reference>
<dbReference type="Gene3D" id="3.40.50.2300">
    <property type="match status" value="1"/>
</dbReference>
<organism evidence="4">
    <name type="scientific">uncultured Chloroflexia bacterium</name>
    <dbReference type="NCBI Taxonomy" id="1672391"/>
    <lineage>
        <taxon>Bacteria</taxon>
        <taxon>Bacillati</taxon>
        <taxon>Chloroflexota</taxon>
        <taxon>Chloroflexia</taxon>
        <taxon>environmental samples</taxon>
    </lineage>
</organism>
<dbReference type="GO" id="GO:0000160">
    <property type="term" value="P:phosphorelay signal transduction system"/>
    <property type="evidence" value="ECO:0007669"/>
    <property type="project" value="InterPro"/>
</dbReference>
<evidence type="ECO:0000256" key="2">
    <source>
        <dbReference type="PROSITE-ProRule" id="PRU00169"/>
    </source>
</evidence>
<dbReference type="EMBL" id="CADCTK010000768">
    <property type="protein sequence ID" value="CAA9279991.1"/>
    <property type="molecule type" value="Genomic_DNA"/>
</dbReference>
<dbReference type="Pfam" id="PF00072">
    <property type="entry name" value="Response_reg"/>
    <property type="match status" value="1"/>
</dbReference>
<dbReference type="SUPFAM" id="SSF52172">
    <property type="entry name" value="CheY-like"/>
    <property type="match status" value="1"/>
</dbReference>
<evidence type="ECO:0000259" key="3">
    <source>
        <dbReference type="PROSITE" id="PS50110"/>
    </source>
</evidence>
<dbReference type="PROSITE" id="PS50110">
    <property type="entry name" value="RESPONSE_REGULATORY"/>
    <property type="match status" value="1"/>
</dbReference>
<dbReference type="InterPro" id="IPR011006">
    <property type="entry name" value="CheY-like_superfamily"/>
</dbReference>
<proteinExistence type="predicted"/>
<keyword evidence="1 2" id="KW-0597">Phosphoprotein</keyword>
<dbReference type="AlphaFoldDB" id="A0A6J4JIE9"/>
<protein>
    <recommendedName>
        <fullName evidence="3">Response regulatory domain-containing protein</fullName>
    </recommendedName>
</protein>